<dbReference type="Gene3D" id="3.30.1330.60">
    <property type="entry name" value="OmpA-like domain"/>
    <property type="match status" value="1"/>
</dbReference>
<dbReference type="RefSeq" id="WP_262309207.1">
    <property type="nucleotide sequence ID" value="NZ_CP106679.1"/>
</dbReference>
<dbReference type="PANTHER" id="PTHR30329">
    <property type="entry name" value="STATOR ELEMENT OF FLAGELLAR MOTOR COMPLEX"/>
    <property type="match status" value="1"/>
</dbReference>
<comment type="subcellular location">
    <subcellularLocation>
        <location evidence="1">Cell outer membrane</location>
    </subcellularLocation>
</comment>
<dbReference type="SUPFAM" id="SSF82171">
    <property type="entry name" value="DPP6 N-terminal domain-like"/>
    <property type="match status" value="1"/>
</dbReference>
<dbReference type="Gene3D" id="2.120.10.30">
    <property type="entry name" value="TolB, C-terminal domain"/>
    <property type="match status" value="1"/>
</dbReference>
<evidence type="ECO:0000256" key="4">
    <source>
        <dbReference type="PROSITE-ProRule" id="PRU00473"/>
    </source>
</evidence>
<evidence type="ECO:0000256" key="2">
    <source>
        <dbReference type="ARBA" id="ARBA00023136"/>
    </source>
</evidence>
<organism evidence="6 7">
    <name type="scientific">Reichenbachiella agarivorans</name>
    <dbReference type="NCBI Taxonomy" id="2979464"/>
    <lineage>
        <taxon>Bacteria</taxon>
        <taxon>Pseudomonadati</taxon>
        <taxon>Bacteroidota</taxon>
        <taxon>Cytophagia</taxon>
        <taxon>Cytophagales</taxon>
        <taxon>Reichenbachiellaceae</taxon>
        <taxon>Reichenbachiella</taxon>
    </lineage>
</organism>
<feature type="domain" description="OmpA-like" evidence="5">
    <location>
        <begin position="556"/>
        <end position="674"/>
    </location>
</feature>
<proteinExistence type="predicted"/>
<protein>
    <submittedName>
        <fullName evidence="6">OmpA family protein</fullName>
    </submittedName>
</protein>
<dbReference type="InterPro" id="IPR006665">
    <property type="entry name" value="OmpA-like"/>
</dbReference>
<dbReference type="EMBL" id="CP106679">
    <property type="protein sequence ID" value="UXP31768.1"/>
    <property type="molecule type" value="Genomic_DNA"/>
</dbReference>
<sequence>MTQSILKYTLLLSLTIVLVLPIQAQYANLKYVGSSSEKKGDIEMANESYMAAIKYYKYALQEDSTNTSATLKLARCYRRVNDNLKAEPLLREFIGQLYQSKGAQVSADSGLYVSDSTKAFLYYEFIEALASNKKYDEASYWYERYKELNHANPEQFARLEAYAQYTDFYKDQKYYSVSHLSNAPDRSDFGPAYYKDGFLFVSDRHEKVIVRSKAKENRMDYFDIYYTSKRPDGGFVTPKLVSKKANSMYHEGPLCAYLNGSKVALTRNSLNEKKKVLRRESDQVNTLSIYFAELEDNVIQNVTSFPYNSSEYNNAYPAVAEDGSFMIYSSDQPGGYGLSDLYITYWKNDGWTEPKNLGPEINTSERDVFPSLNGNILYFASNGHPGLGGLDVYKTVLNGDKVGTIKNVGAPVNSNKDDFGLITKTGKQGYFVSNRRNELNDVIYSYEYTKKNDDKLIAFVYAVDSSYQQTDSVTNEELPYKVLSNASINVVDTRLNSFLAPIEVRNDTFIYVLDTGVEYSVIAAKQQYFTRKMTYLSGSELNGELDWPIPLDSMEVGKTMVLHDILYDFDKATLRDSSKFQLNYLIVMLQDNPTMKAELHSHTDSRGSESYNQRLSQRRAQSVVDYMVNAGINEDRLVPVGFGESKPIIDCSDGDCTEANHQLNRRTELLVTDL</sequence>
<dbReference type="SUPFAM" id="SSF48452">
    <property type="entry name" value="TPR-like"/>
    <property type="match status" value="1"/>
</dbReference>
<evidence type="ECO:0000256" key="3">
    <source>
        <dbReference type="ARBA" id="ARBA00023237"/>
    </source>
</evidence>
<evidence type="ECO:0000313" key="7">
    <source>
        <dbReference type="Proteomes" id="UP001065174"/>
    </source>
</evidence>
<keyword evidence="2 4" id="KW-0472">Membrane</keyword>
<evidence type="ECO:0000313" key="6">
    <source>
        <dbReference type="EMBL" id="UXP31768.1"/>
    </source>
</evidence>
<keyword evidence="3" id="KW-0998">Cell outer membrane</keyword>
<dbReference type="PROSITE" id="PS51123">
    <property type="entry name" value="OMPA_2"/>
    <property type="match status" value="1"/>
</dbReference>
<name>A0ABY6CQX7_9BACT</name>
<evidence type="ECO:0000256" key="1">
    <source>
        <dbReference type="ARBA" id="ARBA00004442"/>
    </source>
</evidence>
<dbReference type="InterPro" id="IPR011042">
    <property type="entry name" value="6-blade_b-propeller_TolB-like"/>
</dbReference>
<dbReference type="Gene3D" id="1.25.40.10">
    <property type="entry name" value="Tetratricopeptide repeat domain"/>
    <property type="match status" value="1"/>
</dbReference>
<dbReference type="InterPro" id="IPR006664">
    <property type="entry name" value="OMP_bac"/>
</dbReference>
<dbReference type="Pfam" id="PF07676">
    <property type="entry name" value="PD40"/>
    <property type="match status" value="2"/>
</dbReference>
<dbReference type="InterPro" id="IPR011990">
    <property type="entry name" value="TPR-like_helical_dom_sf"/>
</dbReference>
<dbReference type="Pfam" id="PF00691">
    <property type="entry name" value="OmpA"/>
    <property type="match status" value="1"/>
</dbReference>
<dbReference type="InterPro" id="IPR036737">
    <property type="entry name" value="OmpA-like_sf"/>
</dbReference>
<dbReference type="InterPro" id="IPR050330">
    <property type="entry name" value="Bact_OuterMem_StrucFunc"/>
</dbReference>
<gene>
    <name evidence="6" type="ORF">N6H18_15580</name>
</gene>
<reference evidence="6" key="1">
    <citation type="submission" date="2022-09" db="EMBL/GenBank/DDBJ databases">
        <title>Comparative genomics and taxonomic characterization of three novel marine species of genus Reichenbachiella exhibiting antioxidant and polysaccharide degradation activities.</title>
        <authorList>
            <person name="Muhammad N."/>
            <person name="Lee Y.-J."/>
            <person name="Ko J."/>
            <person name="Kim S.-G."/>
        </authorList>
    </citation>
    <scope>NUCLEOTIDE SEQUENCE</scope>
    <source>
        <strain evidence="6">BKB1-1</strain>
    </source>
</reference>
<dbReference type="Proteomes" id="UP001065174">
    <property type="component" value="Chromosome"/>
</dbReference>
<dbReference type="PANTHER" id="PTHR30329:SF21">
    <property type="entry name" value="LIPOPROTEIN YIAD-RELATED"/>
    <property type="match status" value="1"/>
</dbReference>
<dbReference type="CDD" id="cd07185">
    <property type="entry name" value="OmpA_C-like"/>
    <property type="match status" value="1"/>
</dbReference>
<dbReference type="SUPFAM" id="SSF103088">
    <property type="entry name" value="OmpA-like"/>
    <property type="match status" value="1"/>
</dbReference>
<dbReference type="InterPro" id="IPR011659">
    <property type="entry name" value="WD40"/>
</dbReference>
<dbReference type="PRINTS" id="PR01021">
    <property type="entry name" value="OMPADOMAIN"/>
</dbReference>
<evidence type="ECO:0000259" key="5">
    <source>
        <dbReference type="PROSITE" id="PS51123"/>
    </source>
</evidence>
<accession>A0ABY6CQX7</accession>
<keyword evidence="7" id="KW-1185">Reference proteome</keyword>